<accession>A0A7W5CGS2</accession>
<dbReference type="AlphaFoldDB" id="A0A7W5CGS2"/>
<reference evidence="2 3" key="1">
    <citation type="submission" date="2020-08" db="EMBL/GenBank/DDBJ databases">
        <title>Genomic Encyclopedia of Type Strains, Phase III (KMG-III): the genomes of soil and plant-associated and newly described type strains.</title>
        <authorList>
            <person name="Whitman W."/>
        </authorList>
    </citation>
    <scope>NUCLEOTIDE SEQUENCE [LARGE SCALE GENOMIC DNA]</scope>
    <source>
        <strain evidence="2 3">CECT 8356</strain>
    </source>
</reference>
<evidence type="ECO:0000313" key="2">
    <source>
        <dbReference type="EMBL" id="MBB3157342.1"/>
    </source>
</evidence>
<proteinExistence type="predicted"/>
<sequence length="489" mass="54754">MRLTTLRRFELDTRPIHPETRRALDRRWEELPEHAKTPGQLLGRSAVGCEGTHGVFPKCNLTCSPCYHSADANKVRIDGEHTVDNVTRQMDYLRAVRGPRAHAQLIGGEVSLLSAEDHARSLLAMRAVGREPMSMTHGDFDYDYLLDVVLDDDGKPRFDKVSFAAHFDSLMRGRRGAVRPRNEAELNPFRERFARMFVDLKRDHGVDSYLAHNMTVTPSNVAEVEQVTRDVLDMPFDMMSFQPAAFIGDDRRWREDFGEVTIDAVWERIEAGAGQKLPWQATQFGDPRCNRSTVGVRVEKTFAPVLDPDDPKDIAARDRFLSHFGGMIFGGIPRHVLAVKVVRALAAHPGDIPPLIGLMSRVVRRAGGARKVVKAARRGKVSFKTFVIHNFMDAEQVAPAWKLMEEGVVADDPLLRETQERLGACMYAMAHPDDGRLVPACVQHSVLDPKENEELRRILPLPTVRPGATVTARPSGLTPVRETGTRTIV</sequence>
<organism evidence="2 3">
    <name type="scientific">Microbacterium proteolyticum</name>
    <dbReference type="NCBI Taxonomy" id="1572644"/>
    <lineage>
        <taxon>Bacteria</taxon>
        <taxon>Bacillati</taxon>
        <taxon>Actinomycetota</taxon>
        <taxon>Actinomycetes</taxon>
        <taxon>Micrococcales</taxon>
        <taxon>Microbacteriaceae</taxon>
        <taxon>Microbacterium</taxon>
    </lineage>
</organism>
<gene>
    <name evidence="2" type="ORF">FHS07_001026</name>
</gene>
<evidence type="ECO:0000313" key="3">
    <source>
        <dbReference type="Proteomes" id="UP000543579"/>
    </source>
</evidence>
<name>A0A7W5CGS2_9MICO</name>
<evidence type="ECO:0000256" key="1">
    <source>
        <dbReference type="SAM" id="MobiDB-lite"/>
    </source>
</evidence>
<protein>
    <recommendedName>
        <fullName evidence="4">Radical SAM domain-containing protein</fullName>
    </recommendedName>
</protein>
<evidence type="ECO:0008006" key="4">
    <source>
        <dbReference type="Google" id="ProtNLM"/>
    </source>
</evidence>
<dbReference type="EMBL" id="JACHXY010000001">
    <property type="protein sequence ID" value="MBB3157342.1"/>
    <property type="molecule type" value="Genomic_DNA"/>
</dbReference>
<dbReference type="RefSeq" id="WP_183418773.1">
    <property type="nucleotide sequence ID" value="NZ_JACHXY010000001.1"/>
</dbReference>
<dbReference type="Proteomes" id="UP000543579">
    <property type="component" value="Unassembled WGS sequence"/>
</dbReference>
<comment type="caution">
    <text evidence="2">The sequence shown here is derived from an EMBL/GenBank/DDBJ whole genome shotgun (WGS) entry which is preliminary data.</text>
</comment>
<feature type="region of interest" description="Disordered" evidence="1">
    <location>
        <begin position="469"/>
        <end position="489"/>
    </location>
</feature>